<dbReference type="GO" id="GO:0005856">
    <property type="term" value="C:cytoskeleton"/>
    <property type="evidence" value="ECO:0007669"/>
    <property type="project" value="UniProtKB-SubCell"/>
</dbReference>
<dbReference type="AlphaFoldDB" id="A0A2G8KL57"/>
<evidence type="ECO:0000256" key="7">
    <source>
        <dbReference type="ARBA" id="ARBA00022490"/>
    </source>
</evidence>
<dbReference type="Pfam" id="PF04790">
    <property type="entry name" value="Sarcoglycan_1"/>
    <property type="match status" value="1"/>
</dbReference>
<evidence type="ECO:0000256" key="10">
    <source>
        <dbReference type="ARBA" id="ARBA00022989"/>
    </source>
</evidence>
<evidence type="ECO:0000256" key="3">
    <source>
        <dbReference type="ARBA" id="ARBA00004274"/>
    </source>
</evidence>
<keyword evidence="14" id="KW-0206">Cytoskeleton</keyword>
<keyword evidence="6" id="KW-1003">Cell membrane</keyword>
<evidence type="ECO:0000256" key="8">
    <source>
        <dbReference type="ARBA" id="ARBA00022692"/>
    </source>
</evidence>
<keyword evidence="8 16" id="KW-0812">Transmembrane</keyword>
<organism evidence="17 18">
    <name type="scientific">Stichopus japonicus</name>
    <name type="common">Sea cucumber</name>
    <dbReference type="NCBI Taxonomy" id="307972"/>
    <lineage>
        <taxon>Eukaryota</taxon>
        <taxon>Metazoa</taxon>
        <taxon>Echinodermata</taxon>
        <taxon>Eleutherozoa</taxon>
        <taxon>Echinozoa</taxon>
        <taxon>Holothuroidea</taxon>
        <taxon>Aspidochirotacea</taxon>
        <taxon>Aspidochirotida</taxon>
        <taxon>Stichopodidae</taxon>
        <taxon>Apostichopus</taxon>
    </lineage>
</organism>
<feature type="transmembrane region" description="Helical" evidence="16">
    <location>
        <begin position="53"/>
        <end position="78"/>
    </location>
</feature>
<comment type="subunit">
    <text evidence="15">Cross-link to form 2 major subcomplexes: one consisting of SGCB, SGCD and SGCG and the other consisting of SGCB and SGCD. The association between SGCB and SGCG is particularly strong while SGCA is loosely associated with the other sarcoglycans.</text>
</comment>
<keyword evidence="18" id="KW-1185">Reference proteome</keyword>
<evidence type="ECO:0000256" key="13">
    <source>
        <dbReference type="ARBA" id="ARBA00023180"/>
    </source>
</evidence>
<keyword evidence="13" id="KW-0325">Glycoprotein</keyword>
<dbReference type="GO" id="GO:0016012">
    <property type="term" value="C:sarcoglycan complex"/>
    <property type="evidence" value="ECO:0007669"/>
    <property type="project" value="InterPro"/>
</dbReference>
<evidence type="ECO:0000256" key="16">
    <source>
        <dbReference type="SAM" id="Phobius"/>
    </source>
</evidence>
<gene>
    <name evidence="17" type="ORF">BSL78_14373</name>
</gene>
<evidence type="ECO:0000256" key="14">
    <source>
        <dbReference type="ARBA" id="ARBA00023212"/>
    </source>
</evidence>
<dbReference type="Proteomes" id="UP000230750">
    <property type="component" value="Unassembled WGS sequence"/>
</dbReference>
<comment type="function">
    <text evidence="1">Component of the sarcoglycan complex, a subcomplex of the dystrophin-glycoprotein complex which forms a link between the F-actin cytoskeleton and the extracellular matrix.</text>
</comment>
<keyword evidence="10 16" id="KW-1133">Transmembrane helix</keyword>
<dbReference type="PANTHER" id="PTHR21142">
    <property type="entry name" value="SARCOGLYCANS"/>
    <property type="match status" value="1"/>
</dbReference>
<evidence type="ECO:0000256" key="11">
    <source>
        <dbReference type="ARBA" id="ARBA00023136"/>
    </source>
</evidence>
<dbReference type="GO" id="GO:0042383">
    <property type="term" value="C:sarcolemma"/>
    <property type="evidence" value="ECO:0007669"/>
    <property type="project" value="UniProtKB-SubCell"/>
</dbReference>
<dbReference type="PANTHER" id="PTHR21142:SF2">
    <property type="entry name" value="BETA-SARCOGLYCAN"/>
    <property type="match status" value="1"/>
</dbReference>
<dbReference type="EMBL" id="MRZV01000504">
    <property type="protein sequence ID" value="PIK48742.1"/>
    <property type="molecule type" value="Genomic_DNA"/>
</dbReference>
<keyword evidence="7" id="KW-0963">Cytoplasm</keyword>
<dbReference type="OrthoDB" id="5843723at2759"/>
<evidence type="ECO:0000256" key="5">
    <source>
        <dbReference type="ARBA" id="ARBA00015329"/>
    </source>
</evidence>
<evidence type="ECO:0000256" key="9">
    <source>
        <dbReference type="ARBA" id="ARBA00022968"/>
    </source>
</evidence>
<dbReference type="InterPro" id="IPR006875">
    <property type="entry name" value="Sarcoglycan"/>
</dbReference>
<evidence type="ECO:0000313" key="18">
    <source>
        <dbReference type="Proteomes" id="UP000230750"/>
    </source>
</evidence>
<evidence type="ECO:0000256" key="6">
    <source>
        <dbReference type="ARBA" id="ARBA00022475"/>
    </source>
</evidence>
<comment type="subcellular location">
    <subcellularLocation>
        <location evidence="3">Cell membrane</location>
        <location evidence="3">Sarcolemma</location>
        <topology evidence="3">Single-pass type II membrane protein</topology>
    </subcellularLocation>
    <subcellularLocation>
        <location evidence="2">Cytoplasm</location>
        <location evidence="2">Cytoskeleton</location>
    </subcellularLocation>
</comment>
<dbReference type="STRING" id="307972.A0A2G8KL57"/>
<dbReference type="GO" id="GO:0007517">
    <property type="term" value="P:muscle organ development"/>
    <property type="evidence" value="ECO:0007669"/>
    <property type="project" value="InterPro"/>
</dbReference>
<dbReference type="InterPro" id="IPR027659">
    <property type="entry name" value="Sgcb"/>
</dbReference>
<evidence type="ECO:0000256" key="2">
    <source>
        <dbReference type="ARBA" id="ARBA00004245"/>
    </source>
</evidence>
<evidence type="ECO:0000256" key="4">
    <source>
        <dbReference type="ARBA" id="ARBA00007574"/>
    </source>
</evidence>
<evidence type="ECO:0000256" key="15">
    <source>
        <dbReference type="ARBA" id="ARBA00026041"/>
    </source>
</evidence>
<reference evidence="17 18" key="1">
    <citation type="journal article" date="2017" name="PLoS Biol.">
        <title>The sea cucumber genome provides insights into morphological evolution and visceral regeneration.</title>
        <authorList>
            <person name="Zhang X."/>
            <person name="Sun L."/>
            <person name="Yuan J."/>
            <person name="Sun Y."/>
            <person name="Gao Y."/>
            <person name="Zhang L."/>
            <person name="Li S."/>
            <person name="Dai H."/>
            <person name="Hamel J.F."/>
            <person name="Liu C."/>
            <person name="Yu Y."/>
            <person name="Liu S."/>
            <person name="Lin W."/>
            <person name="Guo K."/>
            <person name="Jin S."/>
            <person name="Xu P."/>
            <person name="Storey K.B."/>
            <person name="Huan P."/>
            <person name="Zhang T."/>
            <person name="Zhou Y."/>
            <person name="Zhang J."/>
            <person name="Lin C."/>
            <person name="Li X."/>
            <person name="Xing L."/>
            <person name="Huo D."/>
            <person name="Sun M."/>
            <person name="Wang L."/>
            <person name="Mercier A."/>
            <person name="Li F."/>
            <person name="Yang H."/>
            <person name="Xiang J."/>
        </authorList>
    </citation>
    <scope>NUCLEOTIDE SEQUENCE [LARGE SCALE GENOMIC DNA]</scope>
    <source>
        <strain evidence="17">Shaxun</strain>
        <tissue evidence="17">Muscle</tissue>
    </source>
</reference>
<protein>
    <recommendedName>
        <fullName evidence="5">Beta-sarcoglycan</fullName>
    </recommendedName>
</protein>
<comment type="caution">
    <text evidence="17">The sequence shown here is derived from an EMBL/GenBank/DDBJ whole genome shotgun (WGS) entry which is preliminary data.</text>
</comment>
<keyword evidence="11 16" id="KW-0472">Membrane</keyword>
<evidence type="ECO:0000256" key="1">
    <source>
        <dbReference type="ARBA" id="ARBA00002860"/>
    </source>
</evidence>
<evidence type="ECO:0000256" key="12">
    <source>
        <dbReference type="ARBA" id="ARBA00023157"/>
    </source>
</evidence>
<proteinExistence type="inferred from homology"/>
<accession>A0A2G8KL57</accession>
<name>A0A2G8KL57_STIJA</name>
<comment type="similarity">
    <text evidence="4">Belongs to the sarcoglycan beta/delta/gamma/zeta family.</text>
</comment>
<keyword evidence="9" id="KW-0735">Signal-anchor</keyword>
<sequence>MFSQDDSGKPSMLEKSLERRRINREHNSNFRAGHVAVHEAHLHKTGLRGRKGYLAVCFLMCLILVAVVNFMLTLWIMFGVQINRHGSNLFDFLVDGTLRFKVPTDLQSVQFLTGGVLGGFEDRDLAFSSNDGNVTLQQGDYTKVVVSSRETLLQGNSFEVINPFTGNTVFDTGDKKNLKFQPGTKIRSEGGVEVSKIVSPTGKGLHFRSEGSIEVHGKEGGNMRARKMNLFGKNIELSGISSINLISQSSSSSGIYLNTSLLIPDLVAGPRNQPGTSNVYRLCLCGNNGRLFGARVRADTINPCQELEETFDLCN</sequence>
<evidence type="ECO:0000313" key="17">
    <source>
        <dbReference type="EMBL" id="PIK48742.1"/>
    </source>
</evidence>
<keyword evidence="12" id="KW-1015">Disulfide bond</keyword>